<comment type="caution">
    <text evidence="2">The sequence shown here is derived from an EMBL/GenBank/DDBJ whole genome shotgun (WGS) entry which is preliminary data.</text>
</comment>
<keyword evidence="3" id="KW-1185">Reference proteome</keyword>
<gene>
    <name evidence="2" type="ORF">IAR55_001084</name>
</gene>
<sequence>MDNSSRGQNTGRRRGSRQPYIESVPSFVSDLDDDEPVDPYVEADLPSGPNIRDPSGHHTMRSPALPTVSPPDYSGSNHPSNRFRGPHWRNAVGASAYVQPPPSTVLPDVLNEDSIPPQPVPYRSTRHHSMTPGSPARAEMPFRTQGASYGGGYPQPYFGASRPGPAMQSQNTNTMFPGTHADTQRYPDPYMRPATSMPRAYGPFQPPQVRGLSGTDDSAYDPRTLAARFDRRSTPQPTSNAFGQAPSTHYPQTPQAQAQVPAYPVEPWSQPQASYTEWDRSIAMNVRRGIDDRPSVFTAIIPSSLSHMINGDGRDTLDRVRVTSAAYCRRGEQPSPYQDDLVVGQTGRIAIAAKEWIRDNFKDSDGLSPHHSQPSGQDPNPTEEWLESQMELLATKSLRAACQNGLGTTFVRTVRESELGKLEHSHRELSGTNTTHTWEIGKGRFVKR</sequence>
<feature type="region of interest" description="Disordered" evidence="1">
    <location>
        <begin position="1"/>
        <end position="87"/>
    </location>
</feature>
<dbReference type="Proteomes" id="UP001388673">
    <property type="component" value="Unassembled WGS sequence"/>
</dbReference>
<feature type="compositionally biased region" description="Polar residues" evidence="1">
    <location>
        <begin position="370"/>
        <end position="380"/>
    </location>
</feature>
<accession>A0AAW0Z4U0</accession>
<name>A0AAW0Z4U0_9TREE</name>
<dbReference type="EMBL" id="JBCAWK010000002">
    <property type="protein sequence ID" value="KAK8865935.1"/>
    <property type="molecule type" value="Genomic_DNA"/>
</dbReference>
<dbReference type="KEGG" id="kne:92178343"/>
<feature type="compositionally biased region" description="Polar residues" evidence="1">
    <location>
        <begin position="234"/>
        <end position="249"/>
    </location>
</feature>
<dbReference type="AlphaFoldDB" id="A0AAW0Z4U0"/>
<dbReference type="GeneID" id="92178343"/>
<feature type="region of interest" description="Disordered" evidence="1">
    <location>
        <begin position="228"/>
        <end position="256"/>
    </location>
</feature>
<proteinExistence type="predicted"/>
<reference evidence="2 3" key="1">
    <citation type="journal article" date="2024" name="bioRxiv">
        <title>Comparative genomics of Cryptococcus and Kwoniella reveals pathogenesis evolution and contrasting karyotype dynamics via intercentromeric recombination or chromosome fusion.</title>
        <authorList>
            <person name="Coelho M.A."/>
            <person name="David-Palma M."/>
            <person name="Shea T."/>
            <person name="Bowers K."/>
            <person name="McGinley-Smith S."/>
            <person name="Mohammad A.W."/>
            <person name="Gnirke A."/>
            <person name="Yurkov A.M."/>
            <person name="Nowrousian M."/>
            <person name="Sun S."/>
            <person name="Cuomo C.A."/>
            <person name="Heitman J."/>
        </authorList>
    </citation>
    <scope>NUCLEOTIDE SEQUENCE [LARGE SCALE GENOMIC DNA]</scope>
    <source>
        <strain evidence="2 3">CBS 13917</strain>
    </source>
</reference>
<evidence type="ECO:0000256" key="1">
    <source>
        <dbReference type="SAM" id="MobiDB-lite"/>
    </source>
</evidence>
<feature type="region of interest" description="Disordered" evidence="1">
    <location>
        <begin position="362"/>
        <end position="383"/>
    </location>
</feature>
<evidence type="ECO:0000313" key="3">
    <source>
        <dbReference type="Proteomes" id="UP001388673"/>
    </source>
</evidence>
<feature type="compositionally biased region" description="Polar residues" evidence="1">
    <location>
        <begin position="1"/>
        <end position="10"/>
    </location>
</feature>
<evidence type="ECO:0000313" key="2">
    <source>
        <dbReference type="EMBL" id="KAK8865935.1"/>
    </source>
</evidence>
<protein>
    <submittedName>
        <fullName evidence="2">Uncharacterized protein</fullName>
    </submittedName>
</protein>
<organism evidence="2 3">
    <name type="scientific">Kwoniella newhampshirensis</name>
    <dbReference type="NCBI Taxonomy" id="1651941"/>
    <lineage>
        <taxon>Eukaryota</taxon>
        <taxon>Fungi</taxon>
        <taxon>Dikarya</taxon>
        <taxon>Basidiomycota</taxon>
        <taxon>Agaricomycotina</taxon>
        <taxon>Tremellomycetes</taxon>
        <taxon>Tremellales</taxon>
        <taxon>Cryptococcaceae</taxon>
        <taxon>Kwoniella</taxon>
    </lineage>
</organism>
<feature type="region of interest" description="Disordered" evidence="1">
    <location>
        <begin position="119"/>
        <end position="138"/>
    </location>
</feature>
<dbReference type="RefSeq" id="XP_066805414.1">
    <property type="nucleotide sequence ID" value="XM_066944213.1"/>
</dbReference>